<dbReference type="EMBL" id="JAIZPD010000007">
    <property type="protein sequence ID" value="KAH0961932.1"/>
    <property type="molecule type" value="Genomic_DNA"/>
</dbReference>
<feature type="compositionally biased region" description="Polar residues" evidence="2">
    <location>
        <begin position="303"/>
        <end position="320"/>
    </location>
</feature>
<feature type="domain" description="C2H2-type" evidence="3">
    <location>
        <begin position="497"/>
        <end position="526"/>
    </location>
</feature>
<dbReference type="Proteomes" id="UP000824596">
    <property type="component" value="Unassembled WGS sequence"/>
</dbReference>
<dbReference type="PANTHER" id="PTHR35391:SF3">
    <property type="entry name" value="FINGER DOMAIN PROTEIN, PUTATIVE (AFU_ORTHOLOGUE AFUA_8G04300)-RELATED"/>
    <property type="match status" value="1"/>
</dbReference>
<feature type="region of interest" description="Disordered" evidence="2">
    <location>
        <begin position="303"/>
        <end position="326"/>
    </location>
</feature>
<dbReference type="InterPro" id="IPR013087">
    <property type="entry name" value="Znf_C2H2_type"/>
</dbReference>
<protein>
    <submittedName>
        <fullName evidence="4">C2H2 type zinc finger domain protein</fullName>
    </submittedName>
</protein>
<gene>
    <name evidence="4" type="ORF">HRG_07012</name>
</gene>
<feature type="region of interest" description="Disordered" evidence="2">
    <location>
        <begin position="356"/>
        <end position="425"/>
    </location>
</feature>
<keyword evidence="5" id="KW-1185">Reference proteome</keyword>
<organism evidence="4 5">
    <name type="scientific">Hirsutella rhossiliensis</name>
    <dbReference type="NCBI Taxonomy" id="111463"/>
    <lineage>
        <taxon>Eukaryota</taxon>
        <taxon>Fungi</taxon>
        <taxon>Dikarya</taxon>
        <taxon>Ascomycota</taxon>
        <taxon>Pezizomycotina</taxon>
        <taxon>Sordariomycetes</taxon>
        <taxon>Hypocreomycetidae</taxon>
        <taxon>Hypocreales</taxon>
        <taxon>Ophiocordycipitaceae</taxon>
        <taxon>Hirsutella</taxon>
    </lineage>
</organism>
<dbReference type="GO" id="GO:0008270">
    <property type="term" value="F:zinc ion binding"/>
    <property type="evidence" value="ECO:0007669"/>
    <property type="project" value="UniProtKB-KW"/>
</dbReference>
<dbReference type="SUPFAM" id="SSF57667">
    <property type="entry name" value="beta-beta-alpha zinc fingers"/>
    <property type="match status" value="1"/>
</dbReference>
<feature type="domain" description="C2H2-type" evidence="3">
    <location>
        <begin position="137"/>
        <end position="164"/>
    </location>
</feature>
<feature type="compositionally biased region" description="Polar residues" evidence="2">
    <location>
        <begin position="356"/>
        <end position="366"/>
    </location>
</feature>
<keyword evidence="1" id="KW-0479">Metal-binding</keyword>
<comment type="caution">
    <text evidence="4">The sequence shown here is derived from an EMBL/GenBank/DDBJ whole genome shotgun (WGS) entry which is preliminary data.</text>
</comment>
<sequence>MDPQYDDASRPLADTQQPWNILNFYATPAKNDPWVPRGVIQTGHQSTDALPSPRHLVPQTKFLDFESTTSPSDCATLPGDSGYGSSRQAYSTASASVHGGDDLALDSHMGQVMSECRINPEAAPAEPPTRLAASGKYRCDECKAFVRSQGELKKHKQRHLKSHKCPYAGCIKGQRGFSTSNDLVRHKRSVHGEHGTTGPKVWPRADNFRSHLLRSHHVKLNSDDDHKEYIYQPSARRHDLKGVGDSLEYVDSETRPMCLHDSPVLSGGQQSGAEPHFPESQFAHAHEMMVESIGIDPAIFNPSPMNAGQTSATAPSSTGGETPYIHPGILSRPVGSIDAMGDSATTFTMQHQSDYTLNHPSFSHQPFSYDEDDDSGPSLSASTPRDITPVVHPPAAAGRESWKRDSSAFSESTPEGLDDFGADTASTRQCRRVPYSRLSLGILRESIANVKSDRSEIVNYLKRFPKEFLQSALRGEDGQDTEPESPSEDESNPRIQLGCPDPYCDKNFSRPCELKKHMKRHEKPYGCTFKSCSKRFGSKNDWKRHESSQHFMLEKWDCDEPNCTKICQRRESFKNHLQKDHDMNDAELIDDKLESCRLGRHCDPRFWCGFCVRVIQIDVNERGGNSWTKRCDHIDNHLFGKEGLQKKVMKEWKHQEDQQRDTELASEGMSTDASGVLSRNPIRVGGVEAHERKRRSSSETSFRPRKKASRTQTYMWICCMCFTTMNLKTSSCCFECHHARCLANCAIESVSAQENDENWDEEMQAMTLPMELDTADTSRQLKLQEEAQ</sequence>
<feature type="region of interest" description="Disordered" evidence="2">
    <location>
        <begin position="653"/>
        <end position="706"/>
    </location>
</feature>
<dbReference type="Pfam" id="PF00096">
    <property type="entry name" value="zf-C2H2"/>
    <property type="match status" value="1"/>
</dbReference>
<evidence type="ECO:0000256" key="2">
    <source>
        <dbReference type="SAM" id="MobiDB-lite"/>
    </source>
</evidence>
<feature type="compositionally biased region" description="Basic and acidic residues" evidence="2">
    <location>
        <begin position="653"/>
        <end position="663"/>
    </location>
</feature>
<feature type="compositionally biased region" description="Acidic residues" evidence="2">
    <location>
        <begin position="478"/>
        <end position="490"/>
    </location>
</feature>
<dbReference type="RefSeq" id="XP_044719445.1">
    <property type="nucleotide sequence ID" value="XM_044865483.1"/>
</dbReference>
<dbReference type="Gene3D" id="3.30.160.60">
    <property type="entry name" value="Classic Zinc Finger"/>
    <property type="match status" value="2"/>
</dbReference>
<name>A0A9P8MZF1_9HYPO</name>
<dbReference type="OrthoDB" id="6077919at2759"/>
<dbReference type="SMART" id="SM00355">
    <property type="entry name" value="ZnF_C2H2"/>
    <property type="match status" value="5"/>
</dbReference>
<proteinExistence type="predicted"/>
<keyword evidence="1" id="KW-0862">Zinc</keyword>
<feature type="region of interest" description="Disordered" evidence="2">
    <location>
        <begin position="68"/>
        <end position="88"/>
    </location>
</feature>
<feature type="region of interest" description="Disordered" evidence="2">
    <location>
        <begin position="472"/>
        <end position="498"/>
    </location>
</feature>
<dbReference type="PANTHER" id="PTHR35391">
    <property type="entry name" value="C2H2-TYPE DOMAIN-CONTAINING PROTEIN-RELATED"/>
    <property type="match status" value="1"/>
</dbReference>
<accession>A0A9P8MZF1</accession>
<evidence type="ECO:0000259" key="3">
    <source>
        <dbReference type="PROSITE" id="PS50157"/>
    </source>
</evidence>
<dbReference type="AlphaFoldDB" id="A0A9P8MZF1"/>
<dbReference type="PROSITE" id="PS50157">
    <property type="entry name" value="ZINC_FINGER_C2H2_2"/>
    <property type="match status" value="3"/>
</dbReference>
<feature type="domain" description="C2H2-type" evidence="3">
    <location>
        <begin position="525"/>
        <end position="555"/>
    </location>
</feature>
<reference evidence="4" key="1">
    <citation type="submission" date="2021-09" db="EMBL/GenBank/DDBJ databases">
        <title>A high-quality genome of the endoparasitic fungus Hirsutella rhossiliensis with a comparison of Hirsutella genomes reveals transposable elements contributing to genome size variation.</title>
        <authorList>
            <person name="Lin R."/>
            <person name="Jiao Y."/>
            <person name="Sun X."/>
            <person name="Ling J."/>
            <person name="Xie B."/>
            <person name="Cheng X."/>
        </authorList>
    </citation>
    <scope>NUCLEOTIDE SEQUENCE</scope>
    <source>
        <strain evidence="4">HR02</strain>
    </source>
</reference>
<evidence type="ECO:0000256" key="1">
    <source>
        <dbReference type="PROSITE-ProRule" id="PRU00042"/>
    </source>
</evidence>
<keyword evidence="1" id="KW-0863">Zinc-finger</keyword>
<evidence type="ECO:0000313" key="5">
    <source>
        <dbReference type="Proteomes" id="UP000824596"/>
    </source>
</evidence>
<dbReference type="PROSITE" id="PS00028">
    <property type="entry name" value="ZINC_FINGER_C2H2_1"/>
    <property type="match status" value="4"/>
</dbReference>
<dbReference type="GeneID" id="68356141"/>
<evidence type="ECO:0000313" key="4">
    <source>
        <dbReference type="EMBL" id="KAH0961932.1"/>
    </source>
</evidence>
<dbReference type="InterPro" id="IPR036236">
    <property type="entry name" value="Znf_C2H2_sf"/>
</dbReference>